<dbReference type="PANTHER" id="PTHR22589:SF16">
    <property type="entry name" value="CARNITINE O-PALMITOYLTRANSFERASE 2, MITOCHONDRIAL"/>
    <property type="match status" value="1"/>
</dbReference>
<dbReference type="GO" id="GO:0004095">
    <property type="term" value="F:carnitine O-palmitoyltransferase activity"/>
    <property type="evidence" value="ECO:0007669"/>
    <property type="project" value="TreeGrafter"/>
</dbReference>
<organism evidence="3">
    <name type="scientific">Esox lucius</name>
    <name type="common">Northern pike</name>
    <dbReference type="NCBI Taxonomy" id="8010"/>
    <lineage>
        <taxon>Eukaryota</taxon>
        <taxon>Metazoa</taxon>
        <taxon>Chordata</taxon>
        <taxon>Craniata</taxon>
        <taxon>Vertebrata</taxon>
        <taxon>Euteleostomi</taxon>
        <taxon>Actinopterygii</taxon>
        <taxon>Neopterygii</taxon>
        <taxon>Teleostei</taxon>
        <taxon>Protacanthopterygii</taxon>
        <taxon>Esociformes</taxon>
        <taxon>Esocidae</taxon>
        <taxon>Esox</taxon>
    </lineage>
</organism>
<protein>
    <submittedName>
        <fullName evidence="3">Carnitine O-palmitoyltransferase 2, mitochondrial</fullName>
    </submittedName>
</protein>
<dbReference type="InterPro" id="IPR042231">
    <property type="entry name" value="Cho/carn_acyl_trans_2"/>
</dbReference>
<accession>C1BX14</accession>
<dbReference type="InterPro" id="IPR000542">
    <property type="entry name" value="Carn_acyl_trans"/>
</dbReference>
<dbReference type="Pfam" id="PF00755">
    <property type="entry name" value="Carn_acyltransf"/>
    <property type="match status" value="1"/>
</dbReference>
<keyword evidence="3" id="KW-0808">Transferase</keyword>
<dbReference type="PANTHER" id="PTHR22589">
    <property type="entry name" value="CARNITINE O-ACYLTRANSFERASE"/>
    <property type="match status" value="1"/>
</dbReference>
<dbReference type="GO" id="GO:0005739">
    <property type="term" value="C:mitochondrion"/>
    <property type="evidence" value="ECO:0007669"/>
    <property type="project" value="TreeGrafter"/>
</dbReference>
<evidence type="ECO:0000313" key="3">
    <source>
        <dbReference type="EMBL" id="ACO13567.1"/>
    </source>
</evidence>
<dbReference type="GO" id="GO:0006635">
    <property type="term" value="P:fatty acid beta-oxidation"/>
    <property type="evidence" value="ECO:0007669"/>
    <property type="project" value="TreeGrafter"/>
</dbReference>
<dbReference type="SUPFAM" id="SSF52777">
    <property type="entry name" value="CoA-dependent acyltransferases"/>
    <property type="match status" value="1"/>
</dbReference>
<reference evidence="3" key="1">
    <citation type="journal article" date="2010" name="BMC Genomics">
        <title>Salmo salar and Esox lucius full-length cDNA sequences reveal changes in evolutionary pressures on a post-tetraploidization genome.</title>
        <authorList>
            <person name="Leong J.S."/>
            <person name="Jantzen S.G."/>
            <person name="von Schalburg K.R."/>
            <person name="Cooper G.A."/>
            <person name="Messmer A.M."/>
            <person name="Liao N.Y."/>
            <person name="Munro S."/>
            <person name="Moore R."/>
            <person name="Holt R.A."/>
            <person name="Jones S.J."/>
            <person name="Davidson W.S."/>
            <person name="Koop B.F."/>
        </authorList>
    </citation>
    <scope>NUCLEOTIDE SEQUENCE</scope>
    <source>
        <tissue evidence="3">Head kidney</tissue>
    </source>
</reference>
<sequence>MFLAPWFDMYLSARESIVLNFNPFMSFNPDPKTEYNDQLVRATNMVASAVRFMKTLRAGHLEPEVFHLNPAKSDTDSFKKIIRWVPSSLSW</sequence>
<gene>
    <name evidence="3" type="primary">CPT2</name>
</gene>
<keyword evidence="1" id="KW-0012">Acyltransferase</keyword>
<dbReference type="InterPro" id="IPR039551">
    <property type="entry name" value="Cho/carn_acyl_trans"/>
</dbReference>
<dbReference type="AlphaFoldDB" id="C1BX14"/>
<evidence type="ECO:0000256" key="1">
    <source>
        <dbReference type="ARBA" id="ARBA00023315"/>
    </source>
</evidence>
<proteinExistence type="evidence at transcript level"/>
<feature type="domain" description="Choline/carnitine acyltransferase" evidence="2">
    <location>
        <begin position="5"/>
        <end position="81"/>
    </location>
</feature>
<dbReference type="EMBL" id="BT079143">
    <property type="protein sequence ID" value="ACO13567.1"/>
    <property type="molecule type" value="mRNA"/>
</dbReference>
<evidence type="ECO:0000259" key="2">
    <source>
        <dbReference type="Pfam" id="PF00755"/>
    </source>
</evidence>
<name>C1BX14_ESOLU</name>
<dbReference type="Gene3D" id="3.30.559.70">
    <property type="entry name" value="Choline/Carnitine o-acyltransferase, domain 2"/>
    <property type="match status" value="1"/>
</dbReference>
<reference evidence="3" key="2">
    <citation type="submission" date="2010-07" db="EMBL/GenBank/DDBJ databases">
        <title>Esox lucius ESTs and full-length cDNAs.</title>
        <authorList>
            <consortium name="cGRASP (B.F. Koop &amp; W.S. Davidson)"/>
            <person name="Leong J."/>
            <person name="Jantzen S."/>
            <person name="Cooper G."/>
            <person name="Davidson W.S."/>
            <person name="Koop B.F."/>
        </authorList>
    </citation>
    <scope>NUCLEOTIDE SEQUENCE</scope>
    <source>
        <tissue evidence="3">Head kidney</tissue>
    </source>
</reference>